<dbReference type="EMBL" id="DVMN01000098">
    <property type="protein sequence ID" value="HIU21675.1"/>
    <property type="molecule type" value="Genomic_DNA"/>
</dbReference>
<dbReference type="Proteomes" id="UP000824088">
    <property type="component" value="Unassembled WGS sequence"/>
</dbReference>
<dbReference type="InterPro" id="IPR013815">
    <property type="entry name" value="ATP_grasp_subdomain_1"/>
</dbReference>
<evidence type="ECO:0000256" key="4">
    <source>
        <dbReference type="ARBA" id="ARBA00013255"/>
    </source>
</evidence>
<dbReference type="AlphaFoldDB" id="A0A9D1HUW9"/>
<comment type="catalytic activity">
    <reaction evidence="14">
        <text>5-phospho-beta-D-ribosylamine + glycine + ATP = N(1)-(5-phospho-beta-D-ribosyl)glycinamide + ADP + phosphate + H(+)</text>
        <dbReference type="Rhea" id="RHEA:17453"/>
        <dbReference type="ChEBI" id="CHEBI:15378"/>
        <dbReference type="ChEBI" id="CHEBI:30616"/>
        <dbReference type="ChEBI" id="CHEBI:43474"/>
        <dbReference type="ChEBI" id="CHEBI:57305"/>
        <dbReference type="ChEBI" id="CHEBI:58681"/>
        <dbReference type="ChEBI" id="CHEBI:143788"/>
        <dbReference type="ChEBI" id="CHEBI:456216"/>
        <dbReference type="EC" id="6.3.4.13"/>
    </reaction>
</comment>
<proteinExistence type="inferred from homology"/>
<dbReference type="Gene3D" id="3.30.1490.20">
    <property type="entry name" value="ATP-grasp fold, A domain"/>
    <property type="match status" value="1"/>
</dbReference>
<dbReference type="SMART" id="SM01210">
    <property type="entry name" value="GARS_C"/>
    <property type="match status" value="1"/>
</dbReference>
<dbReference type="InterPro" id="IPR011761">
    <property type="entry name" value="ATP-grasp"/>
</dbReference>
<dbReference type="Pfam" id="PF02844">
    <property type="entry name" value="GARS_N"/>
    <property type="match status" value="1"/>
</dbReference>
<reference evidence="17" key="2">
    <citation type="journal article" date="2021" name="PeerJ">
        <title>Extensive microbial diversity within the chicken gut microbiome revealed by metagenomics and culture.</title>
        <authorList>
            <person name="Gilroy R."/>
            <person name="Ravi A."/>
            <person name="Getino M."/>
            <person name="Pursley I."/>
            <person name="Horton D.L."/>
            <person name="Alikhan N.F."/>
            <person name="Baker D."/>
            <person name="Gharbi K."/>
            <person name="Hall N."/>
            <person name="Watson M."/>
            <person name="Adriaenssens E.M."/>
            <person name="Foster-Nyarko E."/>
            <person name="Jarju S."/>
            <person name="Secka A."/>
            <person name="Antonio M."/>
            <person name="Oren A."/>
            <person name="Chaudhuri R.R."/>
            <person name="La Ragione R."/>
            <person name="Hildebrand F."/>
            <person name="Pallen M.J."/>
        </authorList>
    </citation>
    <scope>NUCLEOTIDE SEQUENCE</scope>
    <source>
        <strain evidence="17">1063</strain>
    </source>
</reference>
<evidence type="ECO:0000256" key="13">
    <source>
        <dbReference type="ARBA" id="ARBA00042864"/>
    </source>
</evidence>
<keyword evidence="5 14" id="KW-0436">Ligase</keyword>
<dbReference type="InterPro" id="IPR037123">
    <property type="entry name" value="PRibGlycinamide_synth_C_sf"/>
</dbReference>
<dbReference type="Pfam" id="PF02843">
    <property type="entry name" value="GARS_C"/>
    <property type="match status" value="1"/>
</dbReference>
<dbReference type="InterPro" id="IPR020562">
    <property type="entry name" value="PRibGlycinamide_synth_N"/>
</dbReference>
<comment type="caution">
    <text evidence="17">The sequence shown here is derived from an EMBL/GenBank/DDBJ whole genome shotgun (WGS) entry which is preliminary data.</text>
</comment>
<dbReference type="SUPFAM" id="SSF52440">
    <property type="entry name" value="PreATP-grasp domain"/>
    <property type="match status" value="1"/>
</dbReference>
<comment type="cofactor">
    <cofactor evidence="2">
        <name>Mg(2+)</name>
        <dbReference type="ChEBI" id="CHEBI:18420"/>
    </cofactor>
</comment>
<dbReference type="PROSITE" id="PS50975">
    <property type="entry name" value="ATP_GRASP"/>
    <property type="match status" value="1"/>
</dbReference>
<dbReference type="NCBIfam" id="TIGR00877">
    <property type="entry name" value="purD"/>
    <property type="match status" value="1"/>
</dbReference>
<evidence type="ECO:0000256" key="10">
    <source>
        <dbReference type="ARBA" id="ARBA00023211"/>
    </source>
</evidence>
<dbReference type="Gene3D" id="3.30.470.20">
    <property type="entry name" value="ATP-grasp fold, B domain"/>
    <property type="match status" value="1"/>
</dbReference>
<dbReference type="PANTHER" id="PTHR43472">
    <property type="entry name" value="PHOSPHORIBOSYLAMINE--GLYCINE LIGASE"/>
    <property type="match status" value="1"/>
</dbReference>
<evidence type="ECO:0000256" key="1">
    <source>
        <dbReference type="ARBA" id="ARBA00001936"/>
    </source>
</evidence>
<evidence type="ECO:0000256" key="3">
    <source>
        <dbReference type="ARBA" id="ARBA00005174"/>
    </source>
</evidence>
<sequence>MKILVVGSGGREHAIVRALRKSGRAEEIFVLPGNGGMKDDATLVPIGAKDIPAITEFAAANKVDYAVVAPDDPLVLGAVDALESVGVPCFGPRKNAAIIEGSKAFSKELMKKYGIPTAKYETFDDLALARTYLDTLPEEGKIVVKADGLALGKGVIIAENRAEAKAAAESMMRDGKFGASGRRVVIEEFLTGPEVSVLSFTDGETVVPMVSSMDHKRARDNDEGLNTGGMGVVAPNPYYTAEIAAECMEKIFLPTVRAMKNEGRTFRGCLYFGLMLTPDGPKVIEYNCRFGDPETQAVLPLLESDLLEIMLACTEGRLKDVEVRFSDKCSCCVVEASEGYPEKYETGYEISVDGDFGAELYIAGAKCEDGKLLTSGGRVLGVTAVADTLQAAVDKAYEEVKKVRFANAYYRRDIGARALAAGKERK</sequence>
<evidence type="ECO:0000256" key="8">
    <source>
        <dbReference type="ARBA" id="ARBA00022755"/>
    </source>
</evidence>
<dbReference type="InterPro" id="IPR020560">
    <property type="entry name" value="PRibGlycinamide_synth_C-dom"/>
</dbReference>
<dbReference type="PROSITE" id="PS00184">
    <property type="entry name" value="GARS"/>
    <property type="match status" value="1"/>
</dbReference>
<protein>
    <recommendedName>
        <fullName evidence="4 14">Phosphoribosylamine--glycine ligase</fullName>
        <ecNumber evidence="4 14">6.3.4.13</ecNumber>
    </recommendedName>
    <alternativeName>
        <fullName evidence="14">GARS</fullName>
    </alternativeName>
    <alternativeName>
        <fullName evidence="12 14">Glycinamide ribonucleotide synthetase</fullName>
    </alternativeName>
    <alternativeName>
        <fullName evidence="13 14">Phosphoribosylglycinamide synthetase</fullName>
    </alternativeName>
</protein>
<dbReference type="GO" id="GO:0005524">
    <property type="term" value="F:ATP binding"/>
    <property type="evidence" value="ECO:0007669"/>
    <property type="project" value="UniProtKB-UniRule"/>
</dbReference>
<dbReference type="Gene3D" id="3.90.600.10">
    <property type="entry name" value="Phosphoribosylglycinamide synthetase, C-terminal domain"/>
    <property type="match status" value="1"/>
</dbReference>
<dbReference type="FunFam" id="3.30.470.20:FF:000018">
    <property type="entry name" value="Trifunctional purine biosynthetic protein adenosine-3"/>
    <property type="match status" value="1"/>
</dbReference>
<evidence type="ECO:0000256" key="5">
    <source>
        <dbReference type="ARBA" id="ARBA00022598"/>
    </source>
</evidence>
<accession>A0A9D1HUW9</accession>
<dbReference type="GO" id="GO:0006189">
    <property type="term" value="P:'de novo' IMP biosynthetic process"/>
    <property type="evidence" value="ECO:0007669"/>
    <property type="project" value="UniProtKB-UniRule"/>
</dbReference>
<keyword evidence="9 15" id="KW-0067">ATP-binding</keyword>
<comment type="cofactor">
    <cofactor evidence="1">
        <name>Mn(2+)</name>
        <dbReference type="ChEBI" id="CHEBI:29035"/>
    </cofactor>
</comment>
<keyword evidence="6" id="KW-0479">Metal-binding</keyword>
<dbReference type="Pfam" id="PF01071">
    <property type="entry name" value="GARS_A"/>
    <property type="match status" value="1"/>
</dbReference>
<dbReference type="EC" id="6.3.4.13" evidence="4 14"/>
<evidence type="ECO:0000256" key="12">
    <source>
        <dbReference type="ARBA" id="ARBA00042242"/>
    </source>
</evidence>
<dbReference type="InterPro" id="IPR020561">
    <property type="entry name" value="PRibGlycinamid_synth_ATP-grasp"/>
</dbReference>
<gene>
    <name evidence="14 17" type="primary">purD</name>
    <name evidence="17" type="ORF">IAD51_05550</name>
</gene>
<dbReference type="Gene3D" id="3.40.50.20">
    <property type="match status" value="1"/>
</dbReference>
<dbReference type="SMART" id="SM01209">
    <property type="entry name" value="GARS_A"/>
    <property type="match status" value="1"/>
</dbReference>
<dbReference type="InterPro" id="IPR000115">
    <property type="entry name" value="PRibGlycinamide_synth"/>
</dbReference>
<dbReference type="InterPro" id="IPR011054">
    <property type="entry name" value="Rudment_hybrid_motif"/>
</dbReference>
<evidence type="ECO:0000256" key="9">
    <source>
        <dbReference type="ARBA" id="ARBA00022840"/>
    </source>
</evidence>
<evidence type="ECO:0000256" key="11">
    <source>
        <dbReference type="ARBA" id="ARBA00038345"/>
    </source>
</evidence>
<dbReference type="PANTHER" id="PTHR43472:SF1">
    <property type="entry name" value="PHOSPHORIBOSYLAMINE--GLYCINE LIGASE, CHLOROPLASTIC"/>
    <property type="match status" value="1"/>
</dbReference>
<dbReference type="InterPro" id="IPR016185">
    <property type="entry name" value="PreATP-grasp_dom_sf"/>
</dbReference>
<evidence type="ECO:0000313" key="17">
    <source>
        <dbReference type="EMBL" id="HIU21675.1"/>
    </source>
</evidence>
<dbReference type="HAMAP" id="MF_00138">
    <property type="entry name" value="GARS"/>
    <property type="match status" value="1"/>
</dbReference>
<evidence type="ECO:0000313" key="18">
    <source>
        <dbReference type="Proteomes" id="UP000824088"/>
    </source>
</evidence>
<reference evidence="17" key="1">
    <citation type="submission" date="2020-10" db="EMBL/GenBank/DDBJ databases">
        <authorList>
            <person name="Gilroy R."/>
        </authorList>
    </citation>
    <scope>NUCLEOTIDE SEQUENCE</scope>
    <source>
        <strain evidence="17">1063</strain>
    </source>
</reference>
<keyword evidence="7 15" id="KW-0547">Nucleotide-binding</keyword>
<organism evidence="17 18">
    <name type="scientific">Candidatus Limadaptatus stercorigallinarum</name>
    <dbReference type="NCBI Taxonomy" id="2840845"/>
    <lineage>
        <taxon>Bacteria</taxon>
        <taxon>Bacillati</taxon>
        <taxon>Bacillota</taxon>
        <taxon>Clostridia</taxon>
        <taxon>Eubacteriales</taxon>
        <taxon>Candidatus Limadaptatus</taxon>
    </lineage>
</organism>
<keyword evidence="10" id="KW-0464">Manganese</keyword>
<comment type="pathway">
    <text evidence="3 14">Purine metabolism; IMP biosynthesis via de novo pathway; N(1)-(5-phospho-D-ribosyl)glycinamide from 5-phospho-alpha-D-ribose 1-diphosphate: step 2/2.</text>
</comment>
<keyword evidence="8 14" id="KW-0658">Purine biosynthesis</keyword>
<feature type="domain" description="ATP-grasp" evidence="16">
    <location>
        <begin position="107"/>
        <end position="315"/>
    </location>
</feature>
<dbReference type="SUPFAM" id="SSF51246">
    <property type="entry name" value="Rudiment single hybrid motif"/>
    <property type="match status" value="1"/>
</dbReference>
<dbReference type="GO" id="GO:0004637">
    <property type="term" value="F:phosphoribosylamine-glycine ligase activity"/>
    <property type="evidence" value="ECO:0007669"/>
    <property type="project" value="UniProtKB-UniRule"/>
</dbReference>
<evidence type="ECO:0000256" key="6">
    <source>
        <dbReference type="ARBA" id="ARBA00022723"/>
    </source>
</evidence>
<evidence type="ECO:0000259" key="16">
    <source>
        <dbReference type="PROSITE" id="PS50975"/>
    </source>
</evidence>
<comment type="similarity">
    <text evidence="11 14">Belongs to the GARS family.</text>
</comment>
<name>A0A9D1HUW9_9FIRM</name>
<evidence type="ECO:0000256" key="15">
    <source>
        <dbReference type="PROSITE-ProRule" id="PRU00409"/>
    </source>
</evidence>
<dbReference type="GO" id="GO:0046872">
    <property type="term" value="F:metal ion binding"/>
    <property type="evidence" value="ECO:0007669"/>
    <property type="project" value="UniProtKB-KW"/>
</dbReference>
<evidence type="ECO:0000256" key="7">
    <source>
        <dbReference type="ARBA" id="ARBA00022741"/>
    </source>
</evidence>
<evidence type="ECO:0000256" key="14">
    <source>
        <dbReference type="HAMAP-Rule" id="MF_00138"/>
    </source>
</evidence>
<dbReference type="GO" id="GO:0009113">
    <property type="term" value="P:purine nucleobase biosynthetic process"/>
    <property type="evidence" value="ECO:0007669"/>
    <property type="project" value="InterPro"/>
</dbReference>
<dbReference type="InterPro" id="IPR020559">
    <property type="entry name" value="PRibGlycinamide_synth_CS"/>
</dbReference>
<evidence type="ECO:0000256" key="2">
    <source>
        <dbReference type="ARBA" id="ARBA00001946"/>
    </source>
</evidence>
<dbReference type="SUPFAM" id="SSF56059">
    <property type="entry name" value="Glutathione synthetase ATP-binding domain-like"/>
    <property type="match status" value="1"/>
</dbReference>